<dbReference type="InterPro" id="IPR006157">
    <property type="entry name" value="FolB_dom"/>
</dbReference>
<dbReference type="OrthoDB" id="5425486at2759"/>
<dbReference type="Pfam" id="PF02152">
    <property type="entry name" value="FolB"/>
    <property type="match status" value="2"/>
</dbReference>
<evidence type="ECO:0000256" key="3">
    <source>
        <dbReference type="ARBA" id="ARBA00005708"/>
    </source>
</evidence>
<feature type="domain" description="Dihydroneopterin aldolase/epimerase" evidence="8">
    <location>
        <begin position="153"/>
        <end position="261"/>
    </location>
</feature>
<sequence>MTGLVRQAVWDADLIQNGKYDKIVVRNLEVTINAGTDVWGRKKSQRALISVTVTLTNEFASASSTDSVDNSTIHYGTLSKAIQAQFEGKTTNWMSASDLSNSIAASAQKVAKATSIYGIETDVFFVKGSMFGDGAGQVFSVRNRSEGLHSKAMYLQNVRIPCVIGVNSNERLQKQPVVVNLWIDCIDAARADDYAKVESVLFKVISESSFQTLESLLPKVIDELKEKVFTADKDKDTWIKLRVEKPMAVPFADAPAVEMTRPVRSR</sequence>
<dbReference type="RefSeq" id="XP_033518990.1">
    <property type="nucleotide sequence ID" value="XM_033662065.1"/>
</dbReference>
<dbReference type="AlphaFoldDB" id="A0A6A6A0V6"/>
<dbReference type="InterPro" id="IPR043133">
    <property type="entry name" value="GTP-CH-I_C/QueF"/>
</dbReference>
<dbReference type="PANTHER" id="PTHR42844:SF1">
    <property type="entry name" value="DIHYDRONEOPTERIN ALDOLASE 1-RELATED"/>
    <property type="match status" value="1"/>
</dbReference>
<reference evidence="9" key="1">
    <citation type="journal article" date="2020" name="Stud. Mycol.">
        <title>101 Dothideomycetes genomes: a test case for predicting lifestyles and emergence of pathogens.</title>
        <authorList>
            <person name="Haridas S."/>
            <person name="Albert R."/>
            <person name="Binder M."/>
            <person name="Bloem J."/>
            <person name="Labutti K."/>
            <person name="Salamov A."/>
            <person name="Andreopoulos B."/>
            <person name="Baker S."/>
            <person name="Barry K."/>
            <person name="Bills G."/>
            <person name="Bluhm B."/>
            <person name="Cannon C."/>
            <person name="Castanera R."/>
            <person name="Culley D."/>
            <person name="Daum C."/>
            <person name="Ezra D."/>
            <person name="Gonzalez J."/>
            <person name="Henrissat B."/>
            <person name="Kuo A."/>
            <person name="Liang C."/>
            <person name="Lipzen A."/>
            <person name="Lutzoni F."/>
            <person name="Magnuson J."/>
            <person name="Mondo S."/>
            <person name="Nolan M."/>
            <person name="Ohm R."/>
            <person name="Pangilinan J."/>
            <person name="Park H.-J."/>
            <person name="Ramirez L."/>
            <person name="Alfaro M."/>
            <person name="Sun H."/>
            <person name="Tritt A."/>
            <person name="Yoshinaga Y."/>
            <person name="Zwiers L.-H."/>
            <person name="Turgeon B."/>
            <person name="Goodwin S."/>
            <person name="Spatafora J."/>
            <person name="Crous P."/>
            <person name="Grigoriev I."/>
        </authorList>
    </citation>
    <scope>NUCLEOTIDE SEQUENCE</scope>
    <source>
        <strain evidence="9">CBS 119687</strain>
    </source>
</reference>
<dbReference type="SUPFAM" id="SSF55620">
    <property type="entry name" value="Tetrahydrobiopterin biosynthesis enzymes-like"/>
    <property type="match status" value="2"/>
</dbReference>
<accession>A0A6A6A0V6</accession>
<dbReference type="GO" id="GO:0046656">
    <property type="term" value="P:folic acid biosynthetic process"/>
    <property type="evidence" value="ECO:0007669"/>
    <property type="project" value="UniProtKB-KW"/>
</dbReference>
<dbReference type="Gene3D" id="3.30.1130.10">
    <property type="match status" value="2"/>
</dbReference>
<evidence type="ECO:0000256" key="5">
    <source>
        <dbReference type="ARBA" id="ARBA00022909"/>
    </source>
</evidence>
<comment type="similarity">
    <text evidence="3">Belongs to the DHNA family.</text>
</comment>
<dbReference type="GeneID" id="54402497"/>
<dbReference type="InterPro" id="IPR006156">
    <property type="entry name" value="Dihydroneopterin_aldolase"/>
</dbReference>
<organism evidence="9 10">
    <name type="scientific">Dothidotthia symphoricarpi CBS 119687</name>
    <dbReference type="NCBI Taxonomy" id="1392245"/>
    <lineage>
        <taxon>Eukaryota</taxon>
        <taxon>Fungi</taxon>
        <taxon>Dikarya</taxon>
        <taxon>Ascomycota</taxon>
        <taxon>Pezizomycotina</taxon>
        <taxon>Dothideomycetes</taxon>
        <taxon>Pleosporomycetidae</taxon>
        <taxon>Pleosporales</taxon>
        <taxon>Dothidotthiaceae</taxon>
        <taxon>Dothidotthia</taxon>
    </lineage>
</organism>
<dbReference type="NCBIfam" id="TIGR00526">
    <property type="entry name" value="folB_dom"/>
    <property type="match status" value="1"/>
</dbReference>
<keyword evidence="10" id="KW-1185">Reference proteome</keyword>
<dbReference type="PANTHER" id="PTHR42844">
    <property type="entry name" value="DIHYDRONEOPTERIN ALDOLASE 1-RELATED"/>
    <property type="match status" value="1"/>
</dbReference>
<evidence type="ECO:0000313" key="10">
    <source>
        <dbReference type="Proteomes" id="UP000799771"/>
    </source>
</evidence>
<evidence type="ECO:0000256" key="1">
    <source>
        <dbReference type="ARBA" id="ARBA00001353"/>
    </source>
</evidence>
<evidence type="ECO:0000256" key="2">
    <source>
        <dbReference type="ARBA" id="ARBA00005013"/>
    </source>
</evidence>
<dbReference type="GO" id="GO:0005737">
    <property type="term" value="C:cytoplasm"/>
    <property type="evidence" value="ECO:0007669"/>
    <property type="project" value="TreeGrafter"/>
</dbReference>
<evidence type="ECO:0000256" key="4">
    <source>
        <dbReference type="ARBA" id="ARBA00013043"/>
    </source>
</evidence>
<dbReference type="EC" id="4.1.2.25" evidence="4"/>
<proteinExistence type="inferred from homology"/>
<dbReference type="Proteomes" id="UP000799771">
    <property type="component" value="Unassembled WGS sequence"/>
</dbReference>
<evidence type="ECO:0000256" key="6">
    <source>
        <dbReference type="ARBA" id="ARBA00023239"/>
    </source>
</evidence>
<comment type="pathway">
    <text evidence="2">Cofactor biosynthesis; tetrahydrofolate biosynthesis; 2-amino-4-hydroxy-6-hydroxymethyl-7,8-dihydropteridine diphosphate from 7,8-dihydroneopterin triphosphate: step 3/4.</text>
</comment>
<keyword evidence="5" id="KW-0289">Folate biosynthesis</keyword>
<dbReference type="SMART" id="SM00905">
    <property type="entry name" value="FolB"/>
    <property type="match status" value="1"/>
</dbReference>
<evidence type="ECO:0000259" key="8">
    <source>
        <dbReference type="SMART" id="SM00905"/>
    </source>
</evidence>
<name>A0A6A6A0V6_9PLEO</name>
<evidence type="ECO:0000313" key="9">
    <source>
        <dbReference type="EMBL" id="KAF2124597.1"/>
    </source>
</evidence>
<dbReference type="EMBL" id="ML977519">
    <property type="protein sequence ID" value="KAF2124597.1"/>
    <property type="molecule type" value="Genomic_DNA"/>
</dbReference>
<protein>
    <recommendedName>
        <fullName evidence="4">dihydroneopterin aldolase</fullName>
        <ecNumber evidence="4">4.1.2.25</ecNumber>
    </recommendedName>
    <alternativeName>
        <fullName evidence="7">7,8-dihydroneopterin aldolase</fullName>
    </alternativeName>
</protein>
<evidence type="ECO:0000256" key="7">
    <source>
        <dbReference type="ARBA" id="ARBA00032903"/>
    </source>
</evidence>
<gene>
    <name evidence="9" type="ORF">P153DRAFT_134907</name>
</gene>
<keyword evidence="6" id="KW-0456">Lyase</keyword>
<comment type="catalytic activity">
    <reaction evidence="1">
        <text>7,8-dihydroneopterin = 6-hydroxymethyl-7,8-dihydropterin + glycolaldehyde</text>
        <dbReference type="Rhea" id="RHEA:10540"/>
        <dbReference type="ChEBI" id="CHEBI:17001"/>
        <dbReference type="ChEBI" id="CHEBI:17071"/>
        <dbReference type="ChEBI" id="CHEBI:44841"/>
        <dbReference type="EC" id="4.1.2.25"/>
    </reaction>
</comment>
<dbReference type="GO" id="GO:0004150">
    <property type="term" value="F:dihydroneopterin aldolase activity"/>
    <property type="evidence" value="ECO:0007669"/>
    <property type="project" value="UniProtKB-EC"/>
</dbReference>